<dbReference type="RefSeq" id="XP_040763564.1">
    <property type="nucleotide sequence ID" value="XM_040906440.1"/>
</dbReference>
<comment type="function">
    <text evidence="7">Has a role in the initiation of DNA replication. Required at S-phase checkpoint.</text>
</comment>
<comment type="subcellular location">
    <subcellularLocation>
        <location evidence="1 7">Nucleus</location>
    </subcellularLocation>
</comment>
<dbReference type="EMBL" id="KV427627">
    <property type="protein sequence ID" value="KZT05824.1"/>
    <property type="molecule type" value="Genomic_DNA"/>
</dbReference>
<dbReference type="GO" id="GO:1902977">
    <property type="term" value="P:mitotic DNA replication preinitiation complex assembly"/>
    <property type="evidence" value="ECO:0007669"/>
    <property type="project" value="TreeGrafter"/>
</dbReference>
<feature type="compositionally biased region" description="Basic and acidic residues" evidence="8">
    <location>
        <begin position="481"/>
        <end position="492"/>
    </location>
</feature>
<feature type="compositionally biased region" description="Acidic residues" evidence="8">
    <location>
        <begin position="595"/>
        <end position="605"/>
    </location>
</feature>
<evidence type="ECO:0000256" key="4">
    <source>
        <dbReference type="ARBA" id="ARBA00022705"/>
    </source>
</evidence>
<dbReference type="GO" id="GO:0006270">
    <property type="term" value="P:DNA replication initiation"/>
    <property type="evidence" value="ECO:0007669"/>
    <property type="project" value="UniProtKB-UniRule"/>
</dbReference>
<organism evidence="9 10">
    <name type="scientific">Laetiporus sulphureus 93-53</name>
    <dbReference type="NCBI Taxonomy" id="1314785"/>
    <lineage>
        <taxon>Eukaryota</taxon>
        <taxon>Fungi</taxon>
        <taxon>Dikarya</taxon>
        <taxon>Basidiomycota</taxon>
        <taxon>Agaricomycotina</taxon>
        <taxon>Agaricomycetes</taxon>
        <taxon>Polyporales</taxon>
        <taxon>Laetiporus</taxon>
    </lineage>
</organism>
<feature type="compositionally biased region" description="Acidic residues" evidence="8">
    <location>
        <begin position="470"/>
        <end position="480"/>
    </location>
</feature>
<feature type="compositionally biased region" description="Basic and acidic residues" evidence="8">
    <location>
        <begin position="337"/>
        <end position="347"/>
    </location>
</feature>
<dbReference type="Proteomes" id="UP000076871">
    <property type="component" value="Unassembled WGS sequence"/>
</dbReference>
<sequence>MDLASLRAEIKAWEREFRSKYTRDPTIQEIKDRPDIAAKYKLYKSLSKSSSSNGTQSSSSRHEIPSGSQSRQAIHASTSSLLPKARAVRVDPPLQTSNPFSPVKKKYKYLNEHVLLTNGPPDLAQYPPRPDPFATPTKPKAHTKTKISAPQRSPSPDPFPLIELTQPRQPPPADPHTPSVKSAVTRARKRLRGEPVSPSPVKEKRVRVGSQSALKFSSTLLDSDEDEIDIPDQSAEDAEETSLEATPMKPPPGDKAFCVLFDEVLPSPQNTSRQPRTRSLSRNKCTISKLHLFGVRRSPSQALSPSSPEDEENFWATSSSRNGRMTSRNGFMAAKTTDTHQPRRLNEAAKTGIPRAVLPGKDDLWSDVPSIGRPTAKGKPSATSNGKTTLDDRMSPAVKRRHPGNEPEAYIGTSNVNDDSNSQRIPLVPPSPPPAESSSQSFLGNAKDKGKGKAAAAFSRKKAKLLEQVGGEESDDDSTEEDKHVKVVERARSSHRLPSAAFVDELDDPEFQWPAQPVHPPDSPPLDSLDVEAGKTEVRLPDELRRILALSPRRDSVQEEQRLVNGLLYGRRETHYDVKRGEIWEVGEISDGFDGVDEEEEDWEGEPVPWEVAEL</sequence>
<keyword evidence="10" id="KW-1185">Reference proteome</keyword>
<feature type="compositionally biased region" description="Low complexity" evidence="8">
    <location>
        <begin position="436"/>
        <end position="445"/>
    </location>
</feature>
<dbReference type="GO" id="GO:0000727">
    <property type="term" value="P:double-strand break repair via break-induced replication"/>
    <property type="evidence" value="ECO:0007669"/>
    <property type="project" value="TreeGrafter"/>
</dbReference>
<dbReference type="FunCoup" id="A0A165DXG7">
    <property type="interactions" value="8"/>
</dbReference>
<feature type="compositionally biased region" description="Polar residues" evidence="8">
    <location>
        <begin position="66"/>
        <end position="81"/>
    </location>
</feature>
<dbReference type="InterPro" id="IPR040203">
    <property type="entry name" value="Sld2"/>
</dbReference>
<reference evidence="9 10" key="1">
    <citation type="journal article" date="2016" name="Mol. Biol. Evol.">
        <title>Comparative Genomics of Early-Diverging Mushroom-Forming Fungi Provides Insights into the Origins of Lignocellulose Decay Capabilities.</title>
        <authorList>
            <person name="Nagy L.G."/>
            <person name="Riley R."/>
            <person name="Tritt A."/>
            <person name="Adam C."/>
            <person name="Daum C."/>
            <person name="Floudas D."/>
            <person name="Sun H."/>
            <person name="Yadav J.S."/>
            <person name="Pangilinan J."/>
            <person name="Larsson K.H."/>
            <person name="Matsuura K."/>
            <person name="Barry K."/>
            <person name="Labutti K."/>
            <person name="Kuo R."/>
            <person name="Ohm R.A."/>
            <person name="Bhattacharya S.S."/>
            <person name="Shirouzu T."/>
            <person name="Yoshinaga Y."/>
            <person name="Martin F.M."/>
            <person name="Grigoriev I.V."/>
            <person name="Hibbett D.S."/>
        </authorList>
    </citation>
    <scope>NUCLEOTIDE SEQUENCE [LARGE SCALE GENOMIC DNA]</scope>
    <source>
        <strain evidence="9 10">93-53</strain>
    </source>
</reference>
<feature type="region of interest" description="Disordered" evidence="8">
    <location>
        <begin position="46"/>
        <end position="103"/>
    </location>
</feature>
<dbReference type="GO" id="GO:0031261">
    <property type="term" value="C:DNA replication preinitiation complex"/>
    <property type="evidence" value="ECO:0007669"/>
    <property type="project" value="TreeGrafter"/>
</dbReference>
<dbReference type="OrthoDB" id="8775810at2759"/>
<feature type="compositionally biased region" description="Polar residues" evidence="8">
    <location>
        <begin position="298"/>
        <end position="307"/>
    </location>
</feature>
<feature type="region of interest" description="Disordered" evidence="8">
    <location>
        <begin position="294"/>
        <end position="493"/>
    </location>
</feature>
<keyword evidence="6 7" id="KW-0131">Cell cycle</keyword>
<evidence type="ECO:0000256" key="8">
    <source>
        <dbReference type="SAM" id="MobiDB-lite"/>
    </source>
</evidence>
<evidence type="ECO:0000256" key="3">
    <source>
        <dbReference type="ARBA" id="ARBA00018363"/>
    </source>
</evidence>
<evidence type="ECO:0000256" key="5">
    <source>
        <dbReference type="ARBA" id="ARBA00023242"/>
    </source>
</evidence>
<evidence type="ECO:0000256" key="1">
    <source>
        <dbReference type="ARBA" id="ARBA00004123"/>
    </source>
</evidence>
<accession>A0A165DXG7</accession>
<feature type="region of interest" description="Disordered" evidence="8">
    <location>
        <begin position="117"/>
        <end position="256"/>
    </location>
</feature>
<dbReference type="GeneID" id="63823469"/>
<dbReference type="PANTHER" id="PTHR28124:SF1">
    <property type="entry name" value="DNA REPLICATION REGULATOR SLD2"/>
    <property type="match status" value="1"/>
</dbReference>
<feature type="compositionally biased region" description="Polar residues" evidence="8">
    <location>
        <begin position="315"/>
        <end position="329"/>
    </location>
</feature>
<name>A0A165DXG7_9APHY</name>
<dbReference type="InParanoid" id="A0A165DXG7"/>
<keyword evidence="5 7" id="KW-0539">Nucleus</keyword>
<feature type="region of interest" description="Disordered" evidence="8">
    <location>
        <begin position="595"/>
        <end position="615"/>
    </location>
</feature>
<evidence type="ECO:0000256" key="6">
    <source>
        <dbReference type="ARBA" id="ARBA00023306"/>
    </source>
</evidence>
<dbReference type="Gene3D" id="1.10.10.1460">
    <property type="match status" value="1"/>
</dbReference>
<evidence type="ECO:0000313" key="10">
    <source>
        <dbReference type="Proteomes" id="UP000076871"/>
    </source>
</evidence>
<evidence type="ECO:0000256" key="2">
    <source>
        <dbReference type="ARBA" id="ARBA00007276"/>
    </source>
</evidence>
<feature type="compositionally biased region" description="Acidic residues" evidence="8">
    <location>
        <begin position="222"/>
        <end position="242"/>
    </location>
</feature>
<feature type="compositionally biased region" description="Low complexity" evidence="8">
    <location>
        <begin position="46"/>
        <end position="59"/>
    </location>
</feature>
<feature type="compositionally biased region" description="Polar residues" evidence="8">
    <location>
        <begin position="209"/>
        <end position="221"/>
    </location>
</feature>
<dbReference type="GO" id="GO:0003688">
    <property type="term" value="F:DNA replication origin binding"/>
    <property type="evidence" value="ECO:0007669"/>
    <property type="project" value="TreeGrafter"/>
</dbReference>
<comment type="similarity">
    <text evidence="2 7">Belongs to the SLD2 family.</text>
</comment>
<keyword evidence="4 7" id="KW-0235">DNA replication</keyword>
<protein>
    <recommendedName>
        <fullName evidence="3 7">DNA replication regulator SLD2</fullName>
    </recommendedName>
</protein>
<dbReference type="Pfam" id="PF11719">
    <property type="entry name" value="Drc1-Sld2"/>
    <property type="match status" value="1"/>
</dbReference>
<dbReference type="GO" id="GO:0003697">
    <property type="term" value="F:single-stranded DNA binding"/>
    <property type="evidence" value="ECO:0007669"/>
    <property type="project" value="TreeGrafter"/>
</dbReference>
<feature type="compositionally biased region" description="Low complexity" evidence="8">
    <location>
        <begin position="606"/>
        <end position="615"/>
    </location>
</feature>
<dbReference type="PANTHER" id="PTHR28124">
    <property type="entry name" value="DNA REPLICATION REGULATOR SLD2"/>
    <property type="match status" value="1"/>
</dbReference>
<dbReference type="InterPro" id="IPR021110">
    <property type="entry name" value="DNA_rep_checkpnt_protein"/>
</dbReference>
<feature type="compositionally biased region" description="Polar residues" evidence="8">
    <location>
        <begin position="412"/>
        <end position="424"/>
    </location>
</feature>
<gene>
    <name evidence="9" type="ORF">LAESUDRAFT_701135</name>
</gene>
<proteinExistence type="inferred from homology"/>
<dbReference type="AlphaFoldDB" id="A0A165DXG7"/>
<evidence type="ECO:0000256" key="7">
    <source>
        <dbReference type="RuleBase" id="RU367067"/>
    </source>
</evidence>
<dbReference type="STRING" id="1314785.A0A165DXG7"/>
<evidence type="ECO:0000313" key="9">
    <source>
        <dbReference type="EMBL" id="KZT05824.1"/>
    </source>
</evidence>